<gene>
    <name evidence="2" type="ORF">AAA799N04_01612</name>
</gene>
<evidence type="ECO:0000259" key="1">
    <source>
        <dbReference type="Pfam" id="PF01909"/>
    </source>
</evidence>
<reference evidence="2 3" key="1">
    <citation type="submission" date="2014-06" db="EMBL/GenBank/DDBJ databases">
        <authorList>
            <person name="Ngugi D.K."/>
            <person name="Blom J."/>
            <person name="Alam I."/>
            <person name="Rashid M."/>
            <person name="Ba Alawi W."/>
            <person name="Zhang G."/>
            <person name="Hikmawan T."/>
            <person name="Guan Y."/>
            <person name="Antunes A."/>
            <person name="Siam R."/>
            <person name="ElDorry H."/>
            <person name="Bajic V."/>
            <person name="Stingl U."/>
        </authorList>
    </citation>
    <scope>NUCLEOTIDE SEQUENCE [LARGE SCALE GENOMIC DNA]</scope>
    <source>
        <strain evidence="2">SCGC AAA799-N04</strain>
    </source>
</reference>
<name>A0A081RLA4_9ARCH</name>
<dbReference type="EMBL" id="JOKN01000042">
    <property type="protein sequence ID" value="KEQ55977.1"/>
    <property type="molecule type" value="Genomic_DNA"/>
</dbReference>
<accession>A0A081RLA4</accession>
<dbReference type="Proteomes" id="UP000028059">
    <property type="component" value="Unassembled WGS sequence"/>
</dbReference>
<dbReference type="GO" id="GO:0016779">
    <property type="term" value="F:nucleotidyltransferase activity"/>
    <property type="evidence" value="ECO:0007669"/>
    <property type="project" value="InterPro"/>
</dbReference>
<organism evidence="2 3">
    <name type="scientific">Marine Group I thaumarchaeote SCGC AAA799-N04</name>
    <dbReference type="NCBI Taxonomy" id="1502293"/>
    <lineage>
        <taxon>Archaea</taxon>
        <taxon>Nitrososphaerota</taxon>
        <taxon>Marine Group I</taxon>
    </lineage>
</organism>
<dbReference type="InterPro" id="IPR052548">
    <property type="entry name" value="Type_VII_TA_antitoxin"/>
</dbReference>
<evidence type="ECO:0000313" key="3">
    <source>
        <dbReference type="Proteomes" id="UP000028059"/>
    </source>
</evidence>
<keyword evidence="3" id="KW-1185">Reference proteome</keyword>
<comment type="caution">
    <text evidence="2">The sequence shown here is derived from an EMBL/GenBank/DDBJ whole genome shotgun (WGS) entry which is preliminary data.</text>
</comment>
<dbReference type="CDD" id="cd05403">
    <property type="entry name" value="NT_KNTase_like"/>
    <property type="match status" value="1"/>
</dbReference>
<keyword evidence="2" id="KW-0808">Transferase</keyword>
<evidence type="ECO:0000313" key="2">
    <source>
        <dbReference type="EMBL" id="KEQ55977.1"/>
    </source>
</evidence>
<proteinExistence type="predicted"/>
<sequence length="201" mass="23451">MLDNYNITQTTLKVIGLYTNDYKKSLHIREIARKTDVDVKSIQIQLKKLEKINILSSVIRGKNKEFSLNQNIITRYYLIMAECFAVVAYLKRHFLIKKIFSELDSHIDGTVILFGSYAKGTYTKQSDIDLFVIDDKRVDKKIISKTSDMINRDINIKSSNRQQFLNRLYDNDPLVKEVVSNHVILKGADEFCQIMWRNYAS</sequence>
<protein>
    <submittedName>
        <fullName evidence="2">Putative nucleotidyl transferase protein</fullName>
    </submittedName>
</protein>
<dbReference type="PANTHER" id="PTHR33933">
    <property type="entry name" value="NUCLEOTIDYLTRANSFERASE"/>
    <property type="match status" value="1"/>
</dbReference>
<dbReference type="InterPro" id="IPR002934">
    <property type="entry name" value="Polymerase_NTP_transf_dom"/>
</dbReference>
<dbReference type="Gene3D" id="3.30.460.10">
    <property type="entry name" value="Beta Polymerase, domain 2"/>
    <property type="match status" value="1"/>
</dbReference>
<dbReference type="PANTHER" id="PTHR33933:SF1">
    <property type="entry name" value="PROTEIN ADENYLYLTRANSFERASE MNTA-RELATED"/>
    <property type="match status" value="1"/>
</dbReference>
<dbReference type="Pfam" id="PF01909">
    <property type="entry name" value="NTP_transf_2"/>
    <property type="match status" value="1"/>
</dbReference>
<dbReference type="InterPro" id="IPR036390">
    <property type="entry name" value="WH_DNA-bd_sf"/>
</dbReference>
<dbReference type="AlphaFoldDB" id="A0A081RLA4"/>
<feature type="domain" description="Polymerase nucleotidyl transferase" evidence="1">
    <location>
        <begin position="96"/>
        <end position="155"/>
    </location>
</feature>
<dbReference type="InterPro" id="IPR043519">
    <property type="entry name" value="NT_sf"/>
</dbReference>
<dbReference type="SUPFAM" id="SSF81301">
    <property type="entry name" value="Nucleotidyltransferase"/>
    <property type="match status" value="1"/>
</dbReference>
<dbReference type="SUPFAM" id="SSF46785">
    <property type="entry name" value="Winged helix' DNA-binding domain"/>
    <property type="match status" value="1"/>
</dbReference>